<accession>A0ACC0CRZ5</accession>
<name>A0ACC0CRZ5_9PEZI</name>
<comment type="caution">
    <text evidence="1">The sequence shown here is derived from an EMBL/GenBank/DDBJ whole genome shotgun (WGS) entry which is preliminary data.</text>
</comment>
<organism evidence="1 2">
    <name type="scientific">Hypoxylon rubiginosum</name>
    <dbReference type="NCBI Taxonomy" id="110542"/>
    <lineage>
        <taxon>Eukaryota</taxon>
        <taxon>Fungi</taxon>
        <taxon>Dikarya</taxon>
        <taxon>Ascomycota</taxon>
        <taxon>Pezizomycotina</taxon>
        <taxon>Sordariomycetes</taxon>
        <taxon>Xylariomycetidae</taxon>
        <taxon>Xylariales</taxon>
        <taxon>Hypoxylaceae</taxon>
        <taxon>Hypoxylon</taxon>
    </lineage>
</organism>
<proteinExistence type="predicted"/>
<evidence type="ECO:0000313" key="2">
    <source>
        <dbReference type="Proteomes" id="UP001497680"/>
    </source>
</evidence>
<dbReference type="Proteomes" id="UP001497680">
    <property type="component" value="Unassembled WGS sequence"/>
</dbReference>
<gene>
    <name evidence="1" type="ORF">F4821DRAFT_245622</name>
</gene>
<keyword evidence="1" id="KW-0378">Hydrolase</keyword>
<protein>
    <submittedName>
        <fullName evidence="1">P-loop containing nucleoside triphosphate hydrolase protein</fullName>
    </submittedName>
</protein>
<sequence length="677" mass="76736">MQPHSVESSDDEDRSLMETGPVEVGMTAETKELYREDFHHAWEEWSPDDIGINSKATPASAKFALIIRREKQNGDTEEPVLALYSITVQSPLIKRRLGPVFAGYQGINTNLKKLEFHAPFREFFYRWSEFVRATPGVEDSDDNEKKHFKLLFDIISFEITPHIDQTEDLLRNNVISFDYVWALFEPGTEVHSKVDGHDRLYFLNGGQYQKLPGDMKIYKLSCRYVDTDGKSFGYVTTTLMITQFDNVKPISDLNVLPSHLHPQIGEIRARLEKRGRLFEMLKGTHYKSYSGPSIWRNMPFSGVSKHFVDDGRVMVDAKSFMRYNGESTGQLQPLDGPISSEHLDVMQELADPDDNLDYAPPAVQLMQHMARRARRRFASGQPAMKGSTSLSENHYVLCNPSVKGFDFQAKEWVYLYVDHVKDIVWNNDAFEQLVLPHEYKQIVWAFVDAQLSGSDNFDDVVRGKGKGIILLLSGEPGTGKTLTSESVAEAMKKPLYSMGAGELGNDAAEVEQNLRRVLDLSTKWGAVLLLDECDVFLERRTTHDLQRNKLVSVFLRLLEYYQGVMFLTTNRVASFDPAFESRIHLTIHYPQLDFDSRLHVWRIFVKPGSASSSVSEQELEALARPELNGRQIKNIVKTARLLAARDKTPLTLGQLKTVLTVKGVDVTITGKALTNGA</sequence>
<reference evidence="1 2" key="1">
    <citation type="journal article" date="2022" name="New Phytol.">
        <title>Ecological generalism drives hyperdiversity of secondary metabolite gene clusters in xylarialean endophytes.</title>
        <authorList>
            <person name="Franco M.E.E."/>
            <person name="Wisecaver J.H."/>
            <person name="Arnold A.E."/>
            <person name="Ju Y.M."/>
            <person name="Slot J.C."/>
            <person name="Ahrendt S."/>
            <person name="Moore L.P."/>
            <person name="Eastman K.E."/>
            <person name="Scott K."/>
            <person name="Konkel Z."/>
            <person name="Mondo S.J."/>
            <person name="Kuo A."/>
            <person name="Hayes R.D."/>
            <person name="Haridas S."/>
            <person name="Andreopoulos B."/>
            <person name="Riley R."/>
            <person name="LaButti K."/>
            <person name="Pangilinan J."/>
            <person name="Lipzen A."/>
            <person name="Amirebrahimi M."/>
            <person name="Yan J."/>
            <person name="Adam C."/>
            <person name="Keymanesh K."/>
            <person name="Ng V."/>
            <person name="Louie K."/>
            <person name="Northen T."/>
            <person name="Drula E."/>
            <person name="Henrissat B."/>
            <person name="Hsieh H.M."/>
            <person name="Youens-Clark K."/>
            <person name="Lutzoni F."/>
            <person name="Miadlikowska J."/>
            <person name="Eastwood D.C."/>
            <person name="Hamelin R.C."/>
            <person name="Grigoriev I.V."/>
            <person name="U'Ren J.M."/>
        </authorList>
    </citation>
    <scope>NUCLEOTIDE SEQUENCE [LARGE SCALE GENOMIC DNA]</scope>
    <source>
        <strain evidence="1 2">ER1909</strain>
    </source>
</reference>
<dbReference type="EMBL" id="MU394358">
    <property type="protein sequence ID" value="KAI6083093.1"/>
    <property type="molecule type" value="Genomic_DNA"/>
</dbReference>
<keyword evidence="2" id="KW-1185">Reference proteome</keyword>
<evidence type="ECO:0000313" key="1">
    <source>
        <dbReference type="EMBL" id="KAI6083093.1"/>
    </source>
</evidence>